<feature type="region of interest" description="Disordered" evidence="1">
    <location>
        <begin position="217"/>
        <end position="239"/>
    </location>
</feature>
<proteinExistence type="predicted"/>
<sequence>MSKYQPADISINFGKIRNQLGLKGIDDAKLQDMVKHAVVDQLRDQLGMEVNLDDLDVSPVRQAQDARLEGSLRYEDKNWFTDGDMDEVVSEEIPYRVSVNEESKSISISSNAGRAGIETKVEVDLSPGGLTNIKVFGPSDGLLATLVQKGDVMLMKEGKFADMDFSATHNNCMVLTRSSADPQAVLTMVERMPALMNDEARPRLDGYDVTHHNPEEINYEGVADPSAKGPSRGGPGGMG</sequence>
<dbReference type="AlphaFoldDB" id="A0A5M3Q0E8"/>
<evidence type="ECO:0000313" key="2">
    <source>
        <dbReference type="EMBL" id="GBO88674.1"/>
    </source>
</evidence>
<gene>
    <name evidence="2" type="ORF">MSSD14B_23420</name>
</gene>
<comment type="caution">
    <text evidence="2">The sequence shown here is derived from an EMBL/GenBank/DDBJ whole genome shotgun (WGS) entry which is preliminary data.</text>
</comment>
<name>A0A5M3Q0E8_9GAMM</name>
<evidence type="ECO:0000256" key="1">
    <source>
        <dbReference type="SAM" id="MobiDB-lite"/>
    </source>
</evidence>
<organism evidence="2 3">
    <name type="scientific">Marinobacter salsuginis</name>
    <dbReference type="NCBI Taxonomy" id="418719"/>
    <lineage>
        <taxon>Bacteria</taxon>
        <taxon>Pseudomonadati</taxon>
        <taxon>Pseudomonadota</taxon>
        <taxon>Gammaproteobacteria</taxon>
        <taxon>Pseudomonadales</taxon>
        <taxon>Marinobacteraceae</taxon>
        <taxon>Marinobacter</taxon>
    </lineage>
</organism>
<evidence type="ECO:0000313" key="3">
    <source>
        <dbReference type="Proteomes" id="UP000387223"/>
    </source>
</evidence>
<protein>
    <submittedName>
        <fullName evidence="2">Uncharacterized protein</fullName>
    </submittedName>
</protein>
<reference evidence="2 3" key="1">
    <citation type="journal article" date="2019" name="J. Gen. Appl. Microbiol.">
        <title>Aerobic degradation of cis-dichloroethene by the marine bacterium Marinobacter salsuginis strain 5N-3.</title>
        <authorList>
            <person name="Inoue Y."/>
            <person name="Fukunaga Y."/>
            <person name="Katsumata H."/>
            <person name="Ohji S."/>
            <person name="Hosoyama A."/>
            <person name="Mori K."/>
            <person name="Ando K."/>
        </authorList>
    </citation>
    <scope>NUCLEOTIDE SEQUENCE [LARGE SCALE GENOMIC DNA]</scope>
    <source>
        <strain evidence="2 3">NBRC 109114</strain>
    </source>
</reference>
<dbReference type="EMBL" id="BGZI01000015">
    <property type="protein sequence ID" value="GBO88674.1"/>
    <property type="molecule type" value="Genomic_DNA"/>
</dbReference>
<dbReference type="Proteomes" id="UP000387223">
    <property type="component" value="Unassembled WGS sequence"/>
</dbReference>
<dbReference type="RefSeq" id="WP_136630207.1">
    <property type="nucleotide sequence ID" value="NZ_BGZI01000015.1"/>
</dbReference>
<accession>A0A5M3Q0E8</accession>